<dbReference type="OrthoDB" id="174034at2"/>
<dbReference type="EMBL" id="SIHJ01000001">
    <property type="protein sequence ID" value="TWT38048.1"/>
    <property type="molecule type" value="Genomic_DNA"/>
</dbReference>
<evidence type="ECO:0008006" key="3">
    <source>
        <dbReference type="Google" id="ProtNLM"/>
    </source>
</evidence>
<evidence type="ECO:0000313" key="2">
    <source>
        <dbReference type="Proteomes" id="UP000316714"/>
    </source>
</evidence>
<gene>
    <name evidence="1" type="ORF">KOR34_30160</name>
</gene>
<dbReference type="AlphaFoldDB" id="A0A5C5VHG0"/>
<accession>A0A5C5VHG0</accession>
<comment type="caution">
    <text evidence="1">The sequence shown here is derived from an EMBL/GenBank/DDBJ whole genome shotgun (WGS) entry which is preliminary data.</text>
</comment>
<dbReference type="SUPFAM" id="SSF141571">
    <property type="entry name" value="Pentapeptide repeat-like"/>
    <property type="match status" value="1"/>
</dbReference>
<organism evidence="1 2">
    <name type="scientific">Posidoniimonas corsicana</name>
    <dbReference type="NCBI Taxonomy" id="1938618"/>
    <lineage>
        <taxon>Bacteria</taxon>
        <taxon>Pseudomonadati</taxon>
        <taxon>Planctomycetota</taxon>
        <taxon>Planctomycetia</taxon>
        <taxon>Pirellulales</taxon>
        <taxon>Lacipirellulaceae</taxon>
        <taxon>Posidoniimonas</taxon>
    </lineage>
</organism>
<reference evidence="1 2" key="1">
    <citation type="submission" date="2019-02" db="EMBL/GenBank/DDBJ databases">
        <title>Deep-cultivation of Planctomycetes and their phenomic and genomic characterization uncovers novel biology.</title>
        <authorList>
            <person name="Wiegand S."/>
            <person name="Jogler M."/>
            <person name="Boedeker C."/>
            <person name="Pinto D."/>
            <person name="Vollmers J."/>
            <person name="Rivas-Marin E."/>
            <person name="Kohn T."/>
            <person name="Peeters S.H."/>
            <person name="Heuer A."/>
            <person name="Rast P."/>
            <person name="Oberbeckmann S."/>
            <person name="Bunk B."/>
            <person name="Jeske O."/>
            <person name="Meyerdierks A."/>
            <person name="Storesund J.E."/>
            <person name="Kallscheuer N."/>
            <person name="Luecker S."/>
            <person name="Lage O.M."/>
            <person name="Pohl T."/>
            <person name="Merkel B.J."/>
            <person name="Hornburger P."/>
            <person name="Mueller R.-W."/>
            <person name="Bruemmer F."/>
            <person name="Labrenz M."/>
            <person name="Spormann A.M."/>
            <person name="Op Den Camp H."/>
            <person name="Overmann J."/>
            <person name="Amann R."/>
            <person name="Jetten M.S.M."/>
            <person name="Mascher T."/>
            <person name="Medema M.H."/>
            <person name="Devos D.P."/>
            <person name="Kaster A.-K."/>
            <person name="Ovreas L."/>
            <person name="Rohde M."/>
            <person name="Galperin M.Y."/>
            <person name="Jogler C."/>
        </authorList>
    </citation>
    <scope>NUCLEOTIDE SEQUENCE [LARGE SCALE GENOMIC DNA]</scope>
    <source>
        <strain evidence="1 2">KOR34</strain>
    </source>
</reference>
<keyword evidence="2" id="KW-1185">Reference proteome</keyword>
<evidence type="ECO:0000313" key="1">
    <source>
        <dbReference type="EMBL" id="TWT38048.1"/>
    </source>
</evidence>
<dbReference type="Proteomes" id="UP000316714">
    <property type="component" value="Unassembled WGS sequence"/>
</dbReference>
<dbReference type="RefSeq" id="WP_146565339.1">
    <property type="nucleotide sequence ID" value="NZ_SIHJ01000001.1"/>
</dbReference>
<name>A0A5C5VHG0_9BACT</name>
<protein>
    <recommendedName>
        <fullName evidence="3">Pentapeptide repeats (8 copies)</fullName>
    </recommendedName>
</protein>
<proteinExistence type="predicted"/>
<sequence length="246" mass="26606">MYLQGDLSGWDLSSQNLTWSTIYGDNLNGLDLTGADLRSARFLDRVTYDEVRAATITDNAISPDGRVDGLHVQNGGSMRVSDFNPYRDDHLFLRGEHEVWRPGPTAILVGEELAAAPQGELRLEFADPVWESTITFEPGIPVTLAGTLNLSLTAASAPRSLVGSTYRLFDWSGVAPTGGFDRVVSDHGAVWDLDRLYTTGEVTLLTAAPEPAGWLIAAGALWLFTARARGRVRGPGMCTLKPTSSL</sequence>